<dbReference type="EMBL" id="MAIC01000016">
    <property type="protein sequence ID" value="OPB73405.1"/>
    <property type="molecule type" value="Genomic_DNA"/>
</dbReference>
<comment type="caution">
    <text evidence="2">The sequence shown here is derived from an EMBL/GenBank/DDBJ whole genome shotgun (WGS) entry which is preliminary data.</text>
</comment>
<dbReference type="RefSeq" id="WP_078402772.1">
    <property type="nucleotide sequence ID" value="NZ_CP016377.1"/>
</dbReference>
<protein>
    <recommendedName>
        <fullName evidence="1">Glycosyltransferase 2-like domain-containing protein</fullName>
    </recommendedName>
</protein>
<dbReference type="InterPro" id="IPR001173">
    <property type="entry name" value="Glyco_trans_2-like"/>
</dbReference>
<dbReference type="CDD" id="cd00761">
    <property type="entry name" value="Glyco_tranf_GTA_type"/>
    <property type="match status" value="1"/>
</dbReference>
<dbReference type="Gene3D" id="3.90.550.10">
    <property type="entry name" value="Spore Coat Polysaccharide Biosynthesis Protein SpsA, Chain A"/>
    <property type="match status" value="1"/>
</dbReference>
<dbReference type="AlphaFoldDB" id="A0AAJ3TMT8"/>
<accession>A0AAJ3TMT8</accession>
<proteinExistence type="predicted"/>
<dbReference type="InterPro" id="IPR029044">
    <property type="entry name" value="Nucleotide-diphossugar_trans"/>
</dbReference>
<name>A0AAJ3TMT8_9FLAO</name>
<evidence type="ECO:0000313" key="3">
    <source>
        <dbReference type="Proteomes" id="UP000190816"/>
    </source>
</evidence>
<dbReference type="PANTHER" id="PTHR22916:SF3">
    <property type="entry name" value="UDP-GLCNAC:BETAGAL BETA-1,3-N-ACETYLGLUCOSAMINYLTRANSFERASE-LIKE PROTEIN 1"/>
    <property type="match status" value="1"/>
</dbReference>
<sequence>MISNILISVIVPCYNQAQYLDECLQSVFDQTFDKWECIIVNDGSPDDTKKIALQWLDKDSRFKYIEKENGGLSSARNAGIRNASGEWIQFLDCDDKLDKEKFEKSHVHFSTKDIVISGYVLFNEKRIFPVNCKYLDKELSFINLIMDWDNEYSIPIHCPIFRKNKIGFFDESLKAKEDWMFWLDVFKRTNLYQFVENKLAFYRMNANSMTRNSEFMFSNEEIAYQKIFEMLEEPLREKFFINRIKYKNRLLVAEYKENQRLYQLHKFLKIEYIKRAIDIISFWKRS</sequence>
<feature type="domain" description="Glycosyltransferase 2-like" evidence="1">
    <location>
        <begin position="8"/>
        <end position="124"/>
    </location>
</feature>
<evidence type="ECO:0000259" key="1">
    <source>
        <dbReference type="Pfam" id="PF00535"/>
    </source>
</evidence>
<dbReference type="Proteomes" id="UP000190816">
    <property type="component" value="Unassembled WGS sequence"/>
</dbReference>
<organism evidence="2 3">
    <name type="scientific">Elizabethkingia ursingii</name>
    <dbReference type="NCBI Taxonomy" id="1756150"/>
    <lineage>
        <taxon>Bacteria</taxon>
        <taxon>Pseudomonadati</taxon>
        <taxon>Bacteroidota</taxon>
        <taxon>Flavobacteriia</taxon>
        <taxon>Flavobacteriales</taxon>
        <taxon>Weeksellaceae</taxon>
        <taxon>Elizabethkingia</taxon>
    </lineage>
</organism>
<dbReference type="PANTHER" id="PTHR22916">
    <property type="entry name" value="GLYCOSYLTRANSFERASE"/>
    <property type="match status" value="1"/>
</dbReference>
<evidence type="ECO:0000313" key="2">
    <source>
        <dbReference type="EMBL" id="OPB73405.1"/>
    </source>
</evidence>
<gene>
    <name evidence="2" type="ORF">BAY32_10145</name>
</gene>
<dbReference type="Pfam" id="PF00535">
    <property type="entry name" value="Glycos_transf_2"/>
    <property type="match status" value="1"/>
</dbReference>
<dbReference type="KEGG" id="ego:BBD34_06075"/>
<reference evidence="2 3" key="1">
    <citation type="submission" date="2016-06" db="EMBL/GenBank/DDBJ databases">
        <authorList>
            <person name="Nicholson A.C."/>
        </authorList>
    </citation>
    <scope>NUCLEOTIDE SEQUENCE [LARGE SCALE GENOMIC DNA]</scope>
    <source>
        <strain evidence="2 3">G4123</strain>
    </source>
</reference>
<dbReference type="GO" id="GO:0016758">
    <property type="term" value="F:hexosyltransferase activity"/>
    <property type="evidence" value="ECO:0007669"/>
    <property type="project" value="UniProtKB-ARBA"/>
</dbReference>
<dbReference type="SUPFAM" id="SSF53448">
    <property type="entry name" value="Nucleotide-diphospho-sugar transferases"/>
    <property type="match status" value="1"/>
</dbReference>